<dbReference type="Proteomes" id="UP000195893">
    <property type="component" value="Unassembled WGS sequence"/>
</dbReference>
<keyword evidence="7" id="KW-0408">Iron</keyword>
<dbReference type="EMBL" id="NDYN01000006">
    <property type="protein sequence ID" value="OUT07391.1"/>
    <property type="molecule type" value="Genomic_DNA"/>
</dbReference>
<keyword evidence="8" id="KW-0732">Signal</keyword>
<evidence type="ECO:0000313" key="10">
    <source>
        <dbReference type="EMBL" id="AVX43111.1"/>
    </source>
</evidence>
<dbReference type="GO" id="GO:0046872">
    <property type="term" value="F:metal ion binding"/>
    <property type="evidence" value="ECO:0007669"/>
    <property type="project" value="UniProtKB-KW"/>
</dbReference>
<dbReference type="SUPFAM" id="SSF48695">
    <property type="entry name" value="Multiheme cytochromes"/>
    <property type="match status" value="1"/>
</dbReference>
<proteinExistence type="predicted"/>
<evidence type="ECO:0000256" key="5">
    <source>
        <dbReference type="ARBA" id="ARBA00022723"/>
    </source>
</evidence>
<evidence type="ECO:0000256" key="1">
    <source>
        <dbReference type="ARBA" id="ARBA00001926"/>
    </source>
</evidence>
<evidence type="ECO:0000256" key="7">
    <source>
        <dbReference type="ARBA" id="ARBA00023004"/>
    </source>
</evidence>
<keyword evidence="4" id="KW-0349">Heme</keyword>
<evidence type="ECO:0000313" key="13">
    <source>
        <dbReference type="Proteomes" id="UP000195893"/>
    </source>
</evidence>
<evidence type="ECO:0000313" key="14">
    <source>
        <dbReference type="Proteomes" id="UP000196317"/>
    </source>
</evidence>
<evidence type="ECO:0000256" key="6">
    <source>
        <dbReference type="ARBA" id="ARBA00022982"/>
    </source>
</evidence>
<dbReference type="InterPro" id="IPR012286">
    <property type="entry name" value="Tetrahaem_cytochrome"/>
</dbReference>
<reference evidence="10 15" key="2">
    <citation type="journal article" date="2018" name="Emerg. Microbes Infect.">
        <title>Genomic analysis of oral Campylobacter concisus strains identified a potential bacterial molecular marker associated with active Crohn's disease.</title>
        <authorList>
            <person name="Liu F."/>
            <person name="Ma R."/>
            <person name="Tay C.Y.A."/>
            <person name="Octavia S."/>
            <person name="Lan R."/>
            <person name="Chung H.K.L."/>
            <person name="Riordan S.M."/>
            <person name="Grimm M.C."/>
            <person name="Leong R.W."/>
            <person name="Tanaka M.M."/>
            <person name="Connor S."/>
            <person name="Zhang L."/>
        </authorList>
    </citation>
    <scope>NUCLEOTIDE SEQUENCE [LARGE SCALE GENOMIC DNA]</scope>
    <source>
        <strain evidence="10 15">P2CDO4</strain>
    </source>
</reference>
<dbReference type="Proteomes" id="UP000241854">
    <property type="component" value="Chromosome"/>
</dbReference>
<name>A0A1Y5MFN2_9BACT</name>
<evidence type="ECO:0000313" key="15">
    <source>
        <dbReference type="Proteomes" id="UP000241854"/>
    </source>
</evidence>
<dbReference type="Pfam" id="PF14537">
    <property type="entry name" value="Cytochrom_c3_2"/>
    <property type="match status" value="1"/>
</dbReference>
<gene>
    <name evidence="12" type="ORF">B9N60_03460</name>
    <name evidence="11" type="ORF">B9N65_07175</name>
    <name evidence="10" type="ORF">CCS77_0050</name>
</gene>
<evidence type="ECO:0000256" key="4">
    <source>
        <dbReference type="ARBA" id="ARBA00022617"/>
    </source>
</evidence>
<keyword evidence="5" id="KW-0479">Metal-binding</keyword>
<reference evidence="13 14" key="1">
    <citation type="submission" date="2017-04" db="EMBL/GenBank/DDBJ databases">
        <title>Complete genome of Campylobacter concisus ATCC 33237T and draft genomes for an additional eight well characterized C. concisus strains.</title>
        <authorList>
            <person name="Cornelius A.J."/>
            <person name="Miller W.G."/>
            <person name="Lastovica A.J."/>
            <person name="On S.L."/>
            <person name="French N.P."/>
            <person name="Vandenberg O."/>
            <person name="Biggs P.J."/>
        </authorList>
    </citation>
    <scope>NUCLEOTIDE SEQUENCE [LARGE SCALE GENOMIC DNA]</scope>
    <source>
        <strain evidence="11 14">CCUG 19995</strain>
        <strain evidence="12 13">Lasto127.99</strain>
    </source>
</reference>
<evidence type="ECO:0000259" key="9">
    <source>
        <dbReference type="Pfam" id="PF14537"/>
    </source>
</evidence>
<dbReference type="InterPro" id="IPR036280">
    <property type="entry name" value="Multihaem_cyt_sf"/>
</dbReference>
<dbReference type="Proteomes" id="UP000196317">
    <property type="component" value="Unassembled WGS sequence"/>
</dbReference>
<evidence type="ECO:0000256" key="3">
    <source>
        <dbReference type="ARBA" id="ARBA00022448"/>
    </source>
</evidence>
<dbReference type="Gene3D" id="1.10.1130.10">
    <property type="entry name" value="Flavocytochrome C3, Chain A"/>
    <property type="match status" value="1"/>
</dbReference>
<feature type="signal peptide" evidence="8">
    <location>
        <begin position="1"/>
        <end position="20"/>
    </location>
</feature>
<evidence type="ECO:0000313" key="12">
    <source>
        <dbReference type="EMBL" id="OUT18165.1"/>
    </source>
</evidence>
<dbReference type="EMBL" id="NDYQ01000004">
    <property type="protein sequence ID" value="OUT18165.1"/>
    <property type="molecule type" value="Genomic_DNA"/>
</dbReference>
<dbReference type="GO" id="GO:0030313">
    <property type="term" value="C:cell envelope"/>
    <property type="evidence" value="ECO:0007669"/>
    <property type="project" value="UniProtKB-SubCell"/>
</dbReference>
<accession>A0A1Y5MFN2</accession>
<sequence>MNKLKFIAIFACLFSLHLFGADMPKGDLNVTKVVVSDELRAKYKIKPHHEHLSFDCVDCHQNQGDDPSKFKAIGDAGCLSCHKSKKLLAQRLKFMDTLKANPHNSVHDGPTLYCDECHNEHKPSTNMCSECHEHEVPQWMNGVTP</sequence>
<dbReference type="AlphaFoldDB" id="A0A1Y5MFN2"/>
<feature type="chain" id="PRO_5015072820" evidence="8">
    <location>
        <begin position="21"/>
        <end position="145"/>
    </location>
</feature>
<protein>
    <submittedName>
        <fullName evidence="10 11">Cytochrome C</fullName>
    </submittedName>
</protein>
<dbReference type="RefSeq" id="WP_004317425.1">
    <property type="nucleotide sequence ID" value="NZ_CABPUG010000007.1"/>
</dbReference>
<dbReference type="EMBL" id="CP021642">
    <property type="protein sequence ID" value="AVX43111.1"/>
    <property type="molecule type" value="Genomic_DNA"/>
</dbReference>
<evidence type="ECO:0000313" key="11">
    <source>
        <dbReference type="EMBL" id="OUT07391.1"/>
    </source>
</evidence>
<organism evidence="11 14">
    <name type="scientific">Campylobacter concisus</name>
    <dbReference type="NCBI Taxonomy" id="199"/>
    <lineage>
        <taxon>Bacteria</taxon>
        <taxon>Pseudomonadati</taxon>
        <taxon>Campylobacterota</taxon>
        <taxon>Epsilonproteobacteria</taxon>
        <taxon>Campylobacterales</taxon>
        <taxon>Campylobacteraceae</taxon>
        <taxon>Campylobacter</taxon>
    </lineage>
</organism>
<keyword evidence="6" id="KW-0249">Electron transport</keyword>
<keyword evidence="3" id="KW-0813">Transport</keyword>
<evidence type="ECO:0000256" key="8">
    <source>
        <dbReference type="SAM" id="SignalP"/>
    </source>
</evidence>
<comment type="subcellular location">
    <subcellularLocation>
        <location evidence="2">Cell envelope</location>
    </subcellularLocation>
</comment>
<evidence type="ECO:0000256" key="2">
    <source>
        <dbReference type="ARBA" id="ARBA00004196"/>
    </source>
</evidence>
<comment type="cofactor">
    <cofactor evidence="1">
        <name>heme c</name>
        <dbReference type="ChEBI" id="CHEBI:61717"/>
    </cofactor>
</comment>
<feature type="domain" description="Tetrahaem cytochrome" evidence="9">
    <location>
        <begin position="48"/>
        <end position="133"/>
    </location>
</feature>